<evidence type="ECO:0000313" key="1">
    <source>
        <dbReference type="EMBL" id="KAF1998064.1"/>
    </source>
</evidence>
<name>A0A6A5WAY4_9PLEO</name>
<sequence length="178" mass="19230">MTATRDGSPGSEDGANLLCAVLTSLVQVPEKRADATPITSVEKLVCRLCMGDHGKFEVSHPRIPLWRIDNHRRPFFSISLPGAASASTAPENHRRQVSSNLMPTPVSSDASYVIAAPYADAAHATVPGGASSRKHALWAAAPAHIPYFLSWLLIGVPAMWHERKAFGDENYFMILANA</sequence>
<reference evidence="1" key="1">
    <citation type="journal article" date="2020" name="Stud. Mycol.">
        <title>101 Dothideomycetes genomes: a test case for predicting lifestyles and emergence of pathogens.</title>
        <authorList>
            <person name="Haridas S."/>
            <person name="Albert R."/>
            <person name="Binder M."/>
            <person name="Bloem J."/>
            <person name="Labutti K."/>
            <person name="Salamov A."/>
            <person name="Andreopoulos B."/>
            <person name="Baker S."/>
            <person name="Barry K."/>
            <person name="Bills G."/>
            <person name="Bluhm B."/>
            <person name="Cannon C."/>
            <person name="Castanera R."/>
            <person name="Culley D."/>
            <person name="Daum C."/>
            <person name="Ezra D."/>
            <person name="Gonzalez J."/>
            <person name="Henrissat B."/>
            <person name="Kuo A."/>
            <person name="Liang C."/>
            <person name="Lipzen A."/>
            <person name="Lutzoni F."/>
            <person name="Magnuson J."/>
            <person name="Mondo S."/>
            <person name="Nolan M."/>
            <person name="Ohm R."/>
            <person name="Pangilinan J."/>
            <person name="Park H.-J."/>
            <person name="Ramirez L."/>
            <person name="Alfaro M."/>
            <person name="Sun H."/>
            <person name="Tritt A."/>
            <person name="Yoshinaga Y."/>
            <person name="Zwiers L.-H."/>
            <person name="Turgeon B."/>
            <person name="Goodwin S."/>
            <person name="Spatafora J."/>
            <person name="Crous P."/>
            <person name="Grigoriev I."/>
        </authorList>
    </citation>
    <scope>NUCLEOTIDE SEQUENCE</scope>
    <source>
        <strain evidence="1">CBS 123094</strain>
    </source>
</reference>
<organism evidence="1 2">
    <name type="scientific">Amniculicola lignicola CBS 123094</name>
    <dbReference type="NCBI Taxonomy" id="1392246"/>
    <lineage>
        <taxon>Eukaryota</taxon>
        <taxon>Fungi</taxon>
        <taxon>Dikarya</taxon>
        <taxon>Ascomycota</taxon>
        <taxon>Pezizomycotina</taxon>
        <taxon>Dothideomycetes</taxon>
        <taxon>Pleosporomycetidae</taxon>
        <taxon>Pleosporales</taxon>
        <taxon>Amniculicolaceae</taxon>
        <taxon>Amniculicola</taxon>
    </lineage>
</organism>
<accession>A0A6A5WAY4</accession>
<dbReference type="EMBL" id="ML977607">
    <property type="protein sequence ID" value="KAF1998064.1"/>
    <property type="molecule type" value="Genomic_DNA"/>
</dbReference>
<gene>
    <name evidence="1" type="ORF">P154DRAFT_578348</name>
</gene>
<dbReference type="Proteomes" id="UP000799779">
    <property type="component" value="Unassembled WGS sequence"/>
</dbReference>
<protein>
    <submittedName>
        <fullName evidence="1">Uncharacterized protein</fullName>
    </submittedName>
</protein>
<keyword evidence="2" id="KW-1185">Reference proteome</keyword>
<dbReference type="AlphaFoldDB" id="A0A6A5WAY4"/>
<evidence type="ECO:0000313" key="2">
    <source>
        <dbReference type="Proteomes" id="UP000799779"/>
    </source>
</evidence>
<proteinExistence type="predicted"/>